<sequence length="45" mass="4841">MCRPLHVGGDTTTYEIVVSDEKGRRTCTARLTRAIPPAPRGATKG</sequence>
<proteinExistence type="predicted"/>
<organism evidence="1 2">
    <name type="scientific">Microbispora bryophytorum subsp. camponoti</name>
    <dbReference type="NCBI Taxonomy" id="1677852"/>
    <lineage>
        <taxon>Bacteria</taxon>
        <taxon>Bacillati</taxon>
        <taxon>Actinomycetota</taxon>
        <taxon>Actinomycetes</taxon>
        <taxon>Streptosporangiales</taxon>
        <taxon>Streptosporangiaceae</taxon>
        <taxon>Microbispora</taxon>
    </lineage>
</organism>
<protein>
    <submittedName>
        <fullName evidence="1">Uncharacterized protein</fullName>
    </submittedName>
</protein>
<name>A0ABR8L118_9ACTN</name>
<dbReference type="Proteomes" id="UP000653231">
    <property type="component" value="Unassembled WGS sequence"/>
</dbReference>
<reference evidence="1 2" key="1">
    <citation type="submission" date="2020-09" db="EMBL/GenBank/DDBJ databases">
        <title>Actinomycete isolated from the Camponotus japonicus Mayr.</title>
        <authorList>
            <person name="Gong X."/>
        </authorList>
    </citation>
    <scope>NUCLEOTIDE SEQUENCE [LARGE SCALE GENOMIC DNA]</scope>
    <source>
        <strain evidence="1 2">2C-HV3</strain>
    </source>
</reference>
<evidence type="ECO:0000313" key="1">
    <source>
        <dbReference type="EMBL" id="MBD3143921.1"/>
    </source>
</evidence>
<keyword evidence="2" id="KW-1185">Reference proteome</keyword>
<accession>A0ABR8L118</accession>
<gene>
    <name evidence="1" type="ORF">IEQ31_12100</name>
</gene>
<evidence type="ECO:0000313" key="2">
    <source>
        <dbReference type="Proteomes" id="UP000653231"/>
    </source>
</evidence>
<dbReference type="Gene3D" id="3.10.129.10">
    <property type="entry name" value="Hotdog Thioesterase"/>
    <property type="match status" value="1"/>
</dbReference>
<comment type="caution">
    <text evidence="1">The sequence shown here is derived from an EMBL/GenBank/DDBJ whole genome shotgun (WGS) entry which is preliminary data.</text>
</comment>
<dbReference type="EMBL" id="JACXRZ010000007">
    <property type="protein sequence ID" value="MBD3143921.1"/>
    <property type="molecule type" value="Genomic_DNA"/>
</dbReference>
<dbReference type="InterPro" id="IPR029069">
    <property type="entry name" value="HotDog_dom_sf"/>
</dbReference>
<dbReference type="SUPFAM" id="SSF54637">
    <property type="entry name" value="Thioesterase/thiol ester dehydrase-isomerase"/>
    <property type="match status" value="1"/>
</dbReference>